<protein>
    <submittedName>
        <fullName evidence="3">Uncharacterized protein</fullName>
    </submittedName>
</protein>
<feature type="transmembrane region" description="Helical" evidence="2">
    <location>
        <begin position="219"/>
        <end position="242"/>
    </location>
</feature>
<evidence type="ECO:0000313" key="3">
    <source>
        <dbReference type="EMBL" id="KUI66047.1"/>
    </source>
</evidence>
<sequence length="334" mass="34539">MTNLGPLTTTYTPTGANCQSTYIGANNDNQWIQYGQPNTRQCVPSNFTAFEDYYYSPGICPSGYTYACEAGMGTSTTQATCCPVGFTCRVGVGTRDTDPFACASTYTSNTYLTAEYFQLSSDSAGGSTNTSTTTSTFYLASDSGFFVEAYGPIVRRSAGDPEWSSTSGSGTGTGTGTGTATSSTGQGSSAGSAATAGGASSTATASSQPEGGLSVGASAGIGVGVGLGCIIFIGCIAAAYIIGKKKRRSQQKAESPDIPLYRDGVPVEGQVAELNSGWKPWELQGNGYQVVEMDGRGHMVEMDGQGHRIEMDDTSPPAELQGQAPSGHYGHERQ</sequence>
<proteinExistence type="predicted"/>
<keyword evidence="2" id="KW-1133">Transmembrane helix</keyword>
<feature type="region of interest" description="Disordered" evidence="1">
    <location>
        <begin position="308"/>
        <end position="334"/>
    </location>
</feature>
<name>A0A194VPY4_CYTMA</name>
<reference evidence="3" key="1">
    <citation type="submission" date="2014-12" db="EMBL/GenBank/DDBJ databases">
        <title>Genome Sequence of Valsa Canker Pathogens Uncovers a Specific Adaption of Colonization on Woody Bark.</title>
        <authorList>
            <person name="Yin Z."/>
            <person name="Liu H."/>
            <person name="Gao X."/>
            <person name="Li Z."/>
            <person name="Song N."/>
            <person name="Ke X."/>
            <person name="Dai Q."/>
            <person name="Wu Y."/>
            <person name="Sun Y."/>
            <person name="Xu J.-R."/>
            <person name="Kang Z.K."/>
            <person name="Wang L."/>
            <person name="Huang L."/>
        </authorList>
    </citation>
    <scope>NUCLEOTIDE SEQUENCE [LARGE SCALE GENOMIC DNA]</scope>
    <source>
        <strain evidence="3">03-8</strain>
    </source>
</reference>
<keyword evidence="4" id="KW-1185">Reference proteome</keyword>
<keyword evidence="2" id="KW-0472">Membrane</keyword>
<feature type="region of interest" description="Disordered" evidence="1">
    <location>
        <begin position="157"/>
        <end position="210"/>
    </location>
</feature>
<evidence type="ECO:0000256" key="1">
    <source>
        <dbReference type="SAM" id="MobiDB-lite"/>
    </source>
</evidence>
<evidence type="ECO:0000313" key="4">
    <source>
        <dbReference type="Proteomes" id="UP000078559"/>
    </source>
</evidence>
<accession>A0A194VPY4</accession>
<dbReference type="AlphaFoldDB" id="A0A194VPY4"/>
<evidence type="ECO:0000256" key="2">
    <source>
        <dbReference type="SAM" id="Phobius"/>
    </source>
</evidence>
<gene>
    <name evidence="3" type="ORF">VM1G_01341</name>
</gene>
<dbReference type="EMBL" id="CM003099">
    <property type="protein sequence ID" value="KUI66047.1"/>
    <property type="molecule type" value="Genomic_DNA"/>
</dbReference>
<keyword evidence="2" id="KW-0812">Transmembrane</keyword>
<dbReference type="Proteomes" id="UP000078559">
    <property type="component" value="Chromosome 2"/>
</dbReference>
<feature type="compositionally biased region" description="Low complexity" evidence="1">
    <location>
        <begin position="178"/>
        <end position="210"/>
    </location>
</feature>
<dbReference type="OrthoDB" id="5241691at2759"/>
<organism evidence="3 4">
    <name type="scientific">Cytospora mali</name>
    <name type="common">Apple Valsa canker fungus</name>
    <name type="synonym">Valsa mali</name>
    <dbReference type="NCBI Taxonomy" id="578113"/>
    <lineage>
        <taxon>Eukaryota</taxon>
        <taxon>Fungi</taxon>
        <taxon>Dikarya</taxon>
        <taxon>Ascomycota</taxon>
        <taxon>Pezizomycotina</taxon>
        <taxon>Sordariomycetes</taxon>
        <taxon>Sordariomycetidae</taxon>
        <taxon>Diaporthales</taxon>
        <taxon>Cytosporaceae</taxon>
        <taxon>Cytospora</taxon>
    </lineage>
</organism>